<dbReference type="PRINTS" id="PR00368">
    <property type="entry name" value="FADPNR"/>
</dbReference>
<dbReference type="Gene3D" id="3.30.390.30">
    <property type="match status" value="1"/>
</dbReference>
<evidence type="ECO:0000259" key="5">
    <source>
        <dbReference type="Pfam" id="PF07992"/>
    </source>
</evidence>
<evidence type="ECO:0000313" key="8">
    <source>
        <dbReference type="Proteomes" id="UP000219215"/>
    </source>
</evidence>
<dbReference type="RefSeq" id="WP_097010482.1">
    <property type="nucleotide sequence ID" value="NZ_LT907975.1"/>
</dbReference>
<keyword evidence="3" id="KW-0285">Flavoprotein</keyword>
<name>A0A2C8F512_9BACT</name>
<evidence type="ECO:0000256" key="4">
    <source>
        <dbReference type="ARBA" id="ARBA00022827"/>
    </source>
</evidence>
<keyword evidence="4" id="KW-0274">FAD</keyword>
<evidence type="ECO:0000313" key="7">
    <source>
        <dbReference type="EMBL" id="SOB57177.1"/>
    </source>
</evidence>
<keyword evidence="8" id="KW-1185">Reference proteome</keyword>
<dbReference type="AlphaFoldDB" id="A0A2C8F512"/>
<sequence length="420" mass="45574">MDYVIVGNGVSAIGAIEGIRQHDTSGSILVVSDEEVPTYGRPLISYYLSDKIKFETLPFRPEEFYKKNNVEMKLGSRVLSINSAENKLILDSGEEVQYGKLLIATGGSPVQPPLPGIEGPGVHNFTTVAHAEALRELVDKVQKVVVIGAGLIALKAAEGFAEKGVDVTIVVRSRIMRTYFDDTASELIVEHLEKNGIRFLQGCGTKEIVRLGDGTIKGVETDEGLVEADVVIVAAGVRPNMGLATQAGIETNQGIRVNDYMGTNDEDVFAAGDVAEARDLLTGEFTVRPIWPNAYSQGRYAGMNMAGANNPYTGGLSMNSITYYGLATISVGETNLDGDEGYETDVHLDRERSVYRKLIFKDDKLVGCILIGDIDAAGFYTSFIKNGFKLDEDAKKRLTEGDPSPALWPDEFIEGMMNNP</sequence>
<organism evidence="7 8">
    <name type="scientific">Pseudodesulfovibrio profundus</name>
    <dbReference type="NCBI Taxonomy" id="57320"/>
    <lineage>
        <taxon>Bacteria</taxon>
        <taxon>Pseudomonadati</taxon>
        <taxon>Thermodesulfobacteriota</taxon>
        <taxon>Desulfovibrionia</taxon>
        <taxon>Desulfovibrionales</taxon>
        <taxon>Desulfovibrionaceae</taxon>
    </lineage>
</organism>
<reference evidence="8" key="1">
    <citation type="submission" date="2017-09" db="EMBL/GenBank/DDBJ databases">
        <authorList>
            <person name="Regsiter A."/>
            <person name="William W."/>
        </authorList>
    </citation>
    <scope>NUCLEOTIDE SEQUENCE [LARGE SCALE GENOMIC DNA]</scope>
    <source>
        <strain evidence="8">500-1</strain>
    </source>
</reference>
<dbReference type="InterPro" id="IPR023753">
    <property type="entry name" value="FAD/NAD-binding_dom"/>
</dbReference>
<dbReference type="PANTHER" id="PTHR43429:SF3">
    <property type="entry name" value="NITRITE REDUCTASE [NAD(P)H]"/>
    <property type="match status" value="1"/>
</dbReference>
<dbReference type="InterPro" id="IPR036188">
    <property type="entry name" value="FAD/NAD-bd_sf"/>
</dbReference>
<dbReference type="InterPro" id="IPR050260">
    <property type="entry name" value="FAD-bd_OxRdtase"/>
</dbReference>
<accession>A0A2C8F512</accession>
<dbReference type="Gene3D" id="3.50.50.60">
    <property type="entry name" value="FAD/NAD(P)-binding domain"/>
    <property type="match status" value="2"/>
</dbReference>
<dbReference type="InterPro" id="IPR016156">
    <property type="entry name" value="FAD/NAD-linked_Rdtase_dimer_sf"/>
</dbReference>
<dbReference type="Pfam" id="PF07992">
    <property type="entry name" value="Pyr_redox_2"/>
    <property type="match status" value="1"/>
</dbReference>
<comment type="similarity">
    <text evidence="2">Belongs to the FAD-dependent oxidoreductase family.</text>
</comment>
<evidence type="ECO:0000256" key="3">
    <source>
        <dbReference type="ARBA" id="ARBA00022630"/>
    </source>
</evidence>
<comment type="cofactor">
    <cofactor evidence="1">
        <name>FAD</name>
        <dbReference type="ChEBI" id="CHEBI:57692"/>
    </cofactor>
</comment>
<dbReference type="Proteomes" id="UP000219215">
    <property type="component" value="Chromosome DPRO"/>
</dbReference>
<dbReference type="OrthoDB" id="9768666at2"/>
<dbReference type="SUPFAM" id="SSF51905">
    <property type="entry name" value="FAD/NAD(P)-binding domain"/>
    <property type="match status" value="2"/>
</dbReference>
<dbReference type="KEGG" id="pprf:DPRO_0298"/>
<protein>
    <submittedName>
        <fullName evidence="7">FAD-dependent pyridine nucleotide-disulfide oxidoreductase</fullName>
    </submittedName>
</protein>
<dbReference type="Pfam" id="PF18267">
    <property type="entry name" value="Rubredoxin_C"/>
    <property type="match status" value="1"/>
</dbReference>
<gene>
    <name evidence="7" type="ORF">DPRO_0298</name>
</gene>
<evidence type="ECO:0000256" key="1">
    <source>
        <dbReference type="ARBA" id="ARBA00001974"/>
    </source>
</evidence>
<dbReference type="PRINTS" id="PR00411">
    <property type="entry name" value="PNDRDTASEI"/>
</dbReference>
<feature type="domain" description="NADH-rubredoxin oxidoreductase C-terminal" evidence="6">
    <location>
        <begin position="320"/>
        <end position="387"/>
    </location>
</feature>
<dbReference type="PANTHER" id="PTHR43429">
    <property type="entry name" value="PYRIDINE NUCLEOTIDE-DISULFIDE OXIDOREDUCTASE DOMAIN-CONTAINING"/>
    <property type="match status" value="1"/>
</dbReference>
<dbReference type="GO" id="GO:0016491">
    <property type="term" value="F:oxidoreductase activity"/>
    <property type="evidence" value="ECO:0007669"/>
    <property type="project" value="InterPro"/>
</dbReference>
<dbReference type="InterPro" id="IPR041575">
    <property type="entry name" value="Rubredoxin_C"/>
</dbReference>
<evidence type="ECO:0000256" key="2">
    <source>
        <dbReference type="ARBA" id="ARBA00006442"/>
    </source>
</evidence>
<dbReference type="EMBL" id="LT907975">
    <property type="protein sequence ID" value="SOB57177.1"/>
    <property type="molecule type" value="Genomic_DNA"/>
</dbReference>
<feature type="domain" description="FAD/NAD(P)-binding" evidence="5">
    <location>
        <begin position="1"/>
        <end position="298"/>
    </location>
</feature>
<proteinExistence type="inferred from homology"/>
<evidence type="ECO:0000259" key="6">
    <source>
        <dbReference type="Pfam" id="PF18267"/>
    </source>
</evidence>